<organism evidence="2 3">
    <name type="scientific">Candidatus Limivivens intestinipullorum</name>
    <dbReference type="NCBI Taxonomy" id="2840858"/>
    <lineage>
        <taxon>Bacteria</taxon>
        <taxon>Bacillati</taxon>
        <taxon>Bacillota</taxon>
        <taxon>Clostridia</taxon>
        <taxon>Lachnospirales</taxon>
        <taxon>Lachnospiraceae</taxon>
        <taxon>Lachnospiraceae incertae sedis</taxon>
        <taxon>Candidatus Limivivens</taxon>
    </lineage>
</organism>
<dbReference type="CDD" id="cd04186">
    <property type="entry name" value="GT_2_like_c"/>
    <property type="match status" value="1"/>
</dbReference>
<dbReference type="InterPro" id="IPR001173">
    <property type="entry name" value="Glyco_trans_2-like"/>
</dbReference>
<dbReference type="PANTHER" id="PTHR43179">
    <property type="entry name" value="RHAMNOSYLTRANSFERASE WBBL"/>
    <property type="match status" value="1"/>
</dbReference>
<gene>
    <name evidence="2" type="ORF">IAB44_08525</name>
</gene>
<dbReference type="InterPro" id="IPR029044">
    <property type="entry name" value="Nucleotide-diphossugar_trans"/>
</dbReference>
<name>A0A9D1ETN0_9FIRM</name>
<dbReference type="Proteomes" id="UP000823935">
    <property type="component" value="Unassembled WGS sequence"/>
</dbReference>
<proteinExistence type="predicted"/>
<evidence type="ECO:0000313" key="2">
    <source>
        <dbReference type="EMBL" id="HIS31571.1"/>
    </source>
</evidence>
<dbReference type="EMBL" id="DVIQ01000044">
    <property type="protein sequence ID" value="HIS31571.1"/>
    <property type="molecule type" value="Genomic_DNA"/>
</dbReference>
<reference evidence="2" key="1">
    <citation type="submission" date="2020-10" db="EMBL/GenBank/DDBJ databases">
        <authorList>
            <person name="Gilroy R."/>
        </authorList>
    </citation>
    <scope>NUCLEOTIDE SEQUENCE</scope>
    <source>
        <strain evidence="2">CHK190-19873</strain>
    </source>
</reference>
<dbReference type="Gene3D" id="3.90.550.10">
    <property type="entry name" value="Spore Coat Polysaccharide Biosynthesis Protein SpsA, Chain A"/>
    <property type="match status" value="1"/>
</dbReference>
<evidence type="ECO:0000259" key="1">
    <source>
        <dbReference type="Pfam" id="PF00535"/>
    </source>
</evidence>
<reference evidence="2" key="2">
    <citation type="journal article" date="2021" name="PeerJ">
        <title>Extensive microbial diversity within the chicken gut microbiome revealed by metagenomics and culture.</title>
        <authorList>
            <person name="Gilroy R."/>
            <person name="Ravi A."/>
            <person name="Getino M."/>
            <person name="Pursley I."/>
            <person name="Horton D.L."/>
            <person name="Alikhan N.F."/>
            <person name="Baker D."/>
            <person name="Gharbi K."/>
            <person name="Hall N."/>
            <person name="Watson M."/>
            <person name="Adriaenssens E.M."/>
            <person name="Foster-Nyarko E."/>
            <person name="Jarju S."/>
            <person name="Secka A."/>
            <person name="Antonio M."/>
            <person name="Oren A."/>
            <person name="Chaudhuri R.R."/>
            <person name="La Ragione R."/>
            <person name="Hildebrand F."/>
            <person name="Pallen M.J."/>
        </authorList>
    </citation>
    <scope>NUCLEOTIDE SEQUENCE</scope>
    <source>
        <strain evidence="2">CHK190-19873</strain>
    </source>
</reference>
<dbReference type="PANTHER" id="PTHR43179:SF7">
    <property type="entry name" value="RHAMNOSYLTRANSFERASE WBBL"/>
    <property type="match status" value="1"/>
</dbReference>
<dbReference type="Pfam" id="PF00535">
    <property type="entry name" value="Glycos_transf_2"/>
    <property type="match status" value="1"/>
</dbReference>
<evidence type="ECO:0000313" key="3">
    <source>
        <dbReference type="Proteomes" id="UP000823935"/>
    </source>
</evidence>
<accession>A0A9D1ETN0</accession>
<sequence>PLVSVIIPNKDAVDSLDVCVRSIFEKTDYKNFEILIVENNSEKPETFAYYERIQKQRENVRVIRWKEGFNYSAINNFAVRQAKGEYLLFLNNDVEVITPYWMSRMLGQCQRKDVGAAGAKLFYPDNTVQHAGVVVGIGWFAGHVMNGRPKVDNGYLGRLIAIQDISAVTGACMMVKRSVFEKVGGFDEELAVALNDVDLCLKIRREKQLIVMDPGAQLYHYESKSRGQENTEAKVERFKTEIRRFRGKWKEILEEGDPYYNPNLTLCNGECTLRKNNEVPEIYRKLFGGKEDAATAVGGKKRPV</sequence>
<protein>
    <submittedName>
        <fullName evidence="2">Glycosyltransferase family 2 protein</fullName>
    </submittedName>
</protein>
<comment type="caution">
    <text evidence="2">The sequence shown here is derived from an EMBL/GenBank/DDBJ whole genome shotgun (WGS) entry which is preliminary data.</text>
</comment>
<dbReference type="AlphaFoldDB" id="A0A9D1ETN0"/>
<feature type="non-terminal residue" evidence="2">
    <location>
        <position position="1"/>
    </location>
</feature>
<feature type="domain" description="Glycosyltransferase 2-like" evidence="1">
    <location>
        <begin position="4"/>
        <end position="183"/>
    </location>
</feature>
<dbReference type="SUPFAM" id="SSF53448">
    <property type="entry name" value="Nucleotide-diphospho-sugar transferases"/>
    <property type="match status" value="1"/>
</dbReference>